<dbReference type="AlphaFoldDB" id="A0AAV2RI84"/>
<feature type="non-terminal residue" evidence="1">
    <location>
        <position position="182"/>
    </location>
</feature>
<reference evidence="1 2" key="1">
    <citation type="submission" date="2024-05" db="EMBL/GenBank/DDBJ databases">
        <authorList>
            <person name="Wallberg A."/>
        </authorList>
    </citation>
    <scope>NUCLEOTIDE SEQUENCE [LARGE SCALE GENOMIC DNA]</scope>
</reference>
<proteinExistence type="predicted"/>
<evidence type="ECO:0000313" key="1">
    <source>
        <dbReference type="EMBL" id="CAL4124256.1"/>
    </source>
</evidence>
<dbReference type="Proteomes" id="UP001497623">
    <property type="component" value="Unassembled WGS sequence"/>
</dbReference>
<name>A0AAV2RI84_MEGNR</name>
<keyword evidence="2" id="KW-1185">Reference proteome</keyword>
<organism evidence="1 2">
    <name type="scientific">Meganyctiphanes norvegica</name>
    <name type="common">Northern krill</name>
    <name type="synonym">Thysanopoda norvegica</name>
    <dbReference type="NCBI Taxonomy" id="48144"/>
    <lineage>
        <taxon>Eukaryota</taxon>
        <taxon>Metazoa</taxon>
        <taxon>Ecdysozoa</taxon>
        <taxon>Arthropoda</taxon>
        <taxon>Crustacea</taxon>
        <taxon>Multicrustacea</taxon>
        <taxon>Malacostraca</taxon>
        <taxon>Eumalacostraca</taxon>
        <taxon>Eucarida</taxon>
        <taxon>Euphausiacea</taxon>
        <taxon>Euphausiidae</taxon>
        <taxon>Meganyctiphanes</taxon>
    </lineage>
</organism>
<evidence type="ECO:0000313" key="2">
    <source>
        <dbReference type="Proteomes" id="UP001497623"/>
    </source>
</evidence>
<dbReference type="EMBL" id="CAXKWB010022323">
    <property type="protein sequence ID" value="CAL4124256.1"/>
    <property type="molecule type" value="Genomic_DNA"/>
</dbReference>
<sequence>HEVTYYNTAVYWDGVCMWSNKPPGIPPTSDVYNQSKVYVKQDGHHQLEVHIYCIYNQSKVHMKQDALHQPEYYGYGTTCPDAEDIHPCVCTYDSASNAMDLECSAVESEEQLKQIFKADFPFKNFKYFELWSNNNIKVLEAGVLNGISFEIIHIYFTDLEVVELHALDSCYGTATNIDLYYN</sequence>
<feature type="non-terminal residue" evidence="1">
    <location>
        <position position="1"/>
    </location>
</feature>
<comment type="caution">
    <text evidence="1">The sequence shown here is derived from an EMBL/GenBank/DDBJ whole genome shotgun (WGS) entry which is preliminary data.</text>
</comment>
<protein>
    <submittedName>
        <fullName evidence="1">Uncharacterized protein</fullName>
    </submittedName>
</protein>
<gene>
    <name evidence="1" type="ORF">MNOR_LOCUS24371</name>
</gene>
<accession>A0AAV2RI84</accession>